<sequence length="57" mass="6363">MKINISNLNSWIICPKPNPQAALCLFCLSSSPLKIGLKNFISEVAAPKRWINSYAWA</sequence>
<reference evidence="1 2" key="1">
    <citation type="submission" date="2019-10" db="EMBL/GenBank/DDBJ databases">
        <title>Genomic and transcriptomic insights into the perfect genentic adaptation of a filamentous nitrogen-fixing cyanobacterium to rice fields.</title>
        <authorList>
            <person name="Chen Z."/>
        </authorList>
    </citation>
    <scope>NUCLEOTIDE SEQUENCE [LARGE SCALE GENOMIC DNA]</scope>
    <source>
        <strain evidence="1">CCNUC1</strain>
    </source>
</reference>
<dbReference type="AlphaFoldDB" id="A0A5P8WDB1"/>
<gene>
    <name evidence="1" type="ORF">GXM_08299</name>
</gene>
<dbReference type="EMBL" id="CP045227">
    <property type="protein sequence ID" value="QFS50805.1"/>
    <property type="molecule type" value="Genomic_DNA"/>
</dbReference>
<proteinExistence type="predicted"/>
<keyword evidence="2" id="KW-1185">Reference proteome</keyword>
<protein>
    <submittedName>
        <fullName evidence="1">Uncharacterized protein</fullName>
    </submittedName>
</protein>
<organism evidence="1 2">
    <name type="scientific">Nostoc sphaeroides CCNUC1</name>
    <dbReference type="NCBI Taxonomy" id="2653204"/>
    <lineage>
        <taxon>Bacteria</taxon>
        <taxon>Bacillati</taxon>
        <taxon>Cyanobacteriota</taxon>
        <taxon>Cyanophyceae</taxon>
        <taxon>Nostocales</taxon>
        <taxon>Nostocaceae</taxon>
        <taxon>Nostoc</taxon>
    </lineage>
</organism>
<dbReference type="Proteomes" id="UP000326678">
    <property type="component" value="Chromosome Gxm2"/>
</dbReference>
<evidence type="ECO:0000313" key="2">
    <source>
        <dbReference type="Proteomes" id="UP000326678"/>
    </source>
</evidence>
<accession>A0A5P8WDB1</accession>
<dbReference type="KEGG" id="nsh:GXM_08299"/>
<evidence type="ECO:0000313" key="1">
    <source>
        <dbReference type="EMBL" id="QFS50805.1"/>
    </source>
</evidence>
<name>A0A5P8WDB1_9NOSO</name>